<keyword evidence="7" id="KW-1185">Reference proteome</keyword>
<dbReference type="FunFam" id="3.90.550.10:FF:000122">
    <property type="entry name" value="Dolichol-phosphate mannosyltransferase subunit 1"/>
    <property type="match status" value="1"/>
</dbReference>
<feature type="domain" description="Glycosyltransferase 2-like" evidence="5">
    <location>
        <begin position="6"/>
        <end position="110"/>
    </location>
</feature>
<dbReference type="GO" id="GO:0004582">
    <property type="term" value="F:dolichyl-phosphate beta-D-mannosyltransferase activity"/>
    <property type="evidence" value="ECO:0007669"/>
    <property type="project" value="InterPro"/>
</dbReference>
<dbReference type="Proteomes" id="UP000244729">
    <property type="component" value="Chromosome"/>
</dbReference>
<dbReference type="PANTHER" id="PTHR43398:SF1">
    <property type="entry name" value="DOLICHOL-PHOSPHATE MANNOSYLTRANSFERASE SUBUNIT 1"/>
    <property type="match status" value="1"/>
</dbReference>
<dbReference type="KEGG" id="agm:DCE93_00955"/>
<evidence type="ECO:0000313" key="6">
    <source>
        <dbReference type="EMBL" id="AWB94415.1"/>
    </source>
</evidence>
<evidence type="ECO:0000256" key="4">
    <source>
        <dbReference type="SAM" id="MobiDB-lite"/>
    </source>
</evidence>
<dbReference type="Pfam" id="PF00535">
    <property type="entry name" value="Glycos_transf_2"/>
    <property type="match status" value="1"/>
</dbReference>
<dbReference type="RefSeq" id="WP_108594241.1">
    <property type="nucleotide sequence ID" value="NZ_CP028913.1"/>
</dbReference>
<dbReference type="OrthoDB" id="9810303at2"/>
<reference evidence="6 7" key="1">
    <citation type="submission" date="2018-04" db="EMBL/GenBank/DDBJ databases">
        <authorList>
            <person name="Li J."/>
        </authorList>
    </citation>
    <scope>NUCLEOTIDE SEQUENCE [LARGE SCALE GENOMIC DNA]</scope>
    <source>
        <strain evidence="7">30A</strain>
    </source>
</reference>
<proteinExistence type="inferred from homology"/>
<dbReference type="AlphaFoldDB" id="A0A2S0WSU5"/>
<dbReference type="InterPro" id="IPR029044">
    <property type="entry name" value="Nucleotide-diphossugar_trans"/>
</dbReference>
<dbReference type="GO" id="GO:0009247">
    <property type="term" value="P:glycolipid biosynthetic process"/>
    <property type="evidence" value="ECO:0007669"/>
    <property type="project" value="TreeGrafter"/>
</dbReference>
<sequence length="271" mass="29229">MTRALVVMPTYNERENLAAIVARVRAAAPAASVLVVDDSSPDGTGVLADELAAADASVRVLHRIEKNGLGAAYLDAFAWALAEGFDPIVQMDADGSHLPEQLDRLLAPLGISGDAVGGDGGGGGDGPADLVIGSRWIPGGSIENWPRHRQWLSRGGSAYARWALRLPTRDATAGYRAFRAEALRRIRLDDVSTRGYGFQVDMLWHAHEAGLVVVEVPVTFVERERGRSKMSAGIVVEAMLRVTGWGIRSRLGRRRRQPTSNNGSDTRRSRA</sequence>
<accession>A0A2S0WSU5</accession>
<dbReference type="GO" id="GO:0016020">
    <property type="term" value="C:membrane"/>
    <property type="evidence" value="ECO:0007669"/>
    <property type="project" value="GOC"/>
</dbReference>
<feature type="region of interest" description="Disordered" evidence="4">
    <location>
        <begin position="251"/>
        <end position="271"/>
    </location>
</feature>
<protein>
    <submittedName>
        <fullName evidence="6">Dolichol-phosphate mannosyltransferase</fullName>
    </submittedName>
</protein>
<evidence type="ECO:0000259" key="5">
    <source>
        <dbReference type="Pfam" id="PF00535"/>
    </source>
</evidence>
<evidence type="ECO:0000313" key="7">
    <source>
        <dbReference type="Proteomes" id="UP000244729"/>
    </source>
</evidence>
<evidence type="ECO:0000256" key="2">
    <source>
        <dbReference type="ARBA" id="ARBA00022676"/>
    </source>
</evidence>
<keyword evidence="3 6" id="KW-0808">Transferase</keyword>
<organism evidence="6 7">
    <name type="scientific">Agromyces badenianii</name>
    <dbReference type="NCBI Taxonomy" id="2080742"/>
    <lineage>
        <taxon>Bacteria</taxon>
        <taxon>Bacillati</taxon>
        <taxon>Actinomycetota</taxon>
        <taxon>Actinomycetes</taxon>
        <taxon>Micrococcales</taxon>
        <taxon>Microbacteriaceae</taxon>
        <taxon>Agromyces</taxon>
    </lineage>
</organism>
<evidence type="ECO:0000256" key="1">
    <source>
        <dbReference type="ARBA" id="ARBA00006739"/>
    </source>
</evidence>
<dbReference type="SUPFAM" id="SSF53448">
    <property type="entry name" value="Nucleotide-diphospho-sugar transferases"/>
    <property type="match status" value="1"/>
</dbReference>
<dbReference type="InterPro" id="IPR001173">
    <property type="entry name" value="Glyco_trans_2-like"/>
</dbReference>
<dbReference type="EMBL" id="CP028913">
    <property type="protein sequence ID" value="AWB94415.1"/>
    <property type="molecule type" value="Genomic_DNA"/>
</dbReference>
<name>A0A2S0WSU5_9MICO</name>
<dbReference type="PANTHER" id="PTHR43398">
    <property type="entry name" value="DOLICHOL-PHOSPHATE MANNOSYLTRANSFERASE SUBUNIT 1"/>
    <property type="match status" value="1"/>
</dbReference>
<gene>
    <name evidence="6" type="ORF">DCE93_00955</name>
</gene>
<keyword evidence="2 6" id="KW-0328">Glycosyltransferase</keyword>
<comment type="similarity">
    <text evidence="1">Belongs to the glycosyltransferase 2 family.</text>
</comment>
<dbReference type="InterPro" id="IPR039528">
    <property type="entry name" value="DPM1-like"/>
</dbReference>
<evidence type="ECO:0000256" key="3">
    <source>
        <dbReference type="ARBA" id="ARBA00022679"/>
    </source>
</evidence>
<dbReference type="Gene3D" id="3.90.550.10">
    <property type="entry name" value="Spore Coat Polysaccharide Biosynthesis Protein SpsA, Chain A"/>
    <property type="match status" value="1"/>
</dbReference>